<comment type="function">
    <text evidence="12">Component of the MICOS complex, a large protein complex of the mitochondrial inner membrane that plays crucial roles in the maintenance of crista junctions, inner membrane architecture, and formation of contact sites to the outer membrane. Plays a role in keeping cristae membranes connected to the inner boundary membrane. Also promotes protein import via the mitochondrial intermembrane space assembly (MIA) pathway.</text>
</comment>
<organism evidence="16 17">
    <name type="scientific">Hanseniaspora opuntiae</name>
    <dbReference type="NCBI Taxonomy" id="211096"/>
    <lineage>
        <taxon>Eukaryota</taxon>
        <taxon>Fungi</taxon>
        <taxon>Dikarya</taxon>
        <taxon>Ascomycota</taxon>
        <taxon>Saccharomycotina</taxon>
        <taxon>Saccharomycetes</taxon>
        <taxon>Saccharomycodales</taxon>
        <taxon>Saccharomycodaceae</taxon>
        <taxon>Hanseniaspora</taxon>
    </lineage>
</organism>
<name>A0A1E5RTE4_9ASCO</name>
<comment type="caution">
    <text evidence="16">The sequence shown here is derived from an EMBL/GenBank/DDBJ whole genome shotgun (WGS) entry which is preliminary data.</text>
</comment>
<keyword evidence="10" id="KW-0496">Mitochondrion</keyword>
<evidence type="ECO:0000256" key="2">
    <source>
        <dbReference type="ARBA" id="ARBA00010877"/>
    </source>
</evidence>
<dbReference type="AlphaFoldDB" id="A0A1E5RTE4"/>
<dbReference type="EMBL" id="LPNL01000003">
    <property type="protein sequence ID" value="OEJ90177.1"/>
    <property type="molecule type" value="Genomic_DNA"/>
</dbReference>
<keyword evidence="9 14" id="KW-0175">Coiled coil</keyword>
<proteinExistence type="inferred from homology"/>
<evidence type="ECO:0000256" key="1">
    <source>
        <dbReference type="ARBA" id="ARBA00004434"/>
    </source>
</evidence>
<evidence type="ECO:0000256" key="7">
    <source>
        <dbReference type="ARBA" id="ARBA00022946"/>
    </source>
</evidence>
<keyword evidence="6" id="KW-0999">Mitochondrion inner membrane</keyword>
<sequence>MLKNSIKQGHKSFSGSKRFISSTPTKSNASTALKTSAWIIGTLGAVASSYSLAVYLAHKDPNFNKWVIENIPYSDRLLRSAEILTGYETIQEKVVAPPPKTIVKVVHEPAKQVVPEVKKVKIDFNNLRVQTDNLSSEMKEVCFFYNQLLNYLSSHSIEIQEHDQQELQLYLSGAKSELEKLISLDPYQKEFDSKLGEAKKENLRILTNKFNELQEKLDARNKQKFTESLNNFDKIASDRIDSVLTSAMVLQIRDFQKIIKNRVESFHNDELKNLNQLEETTYALGPQVDLVNYFVKENTAKSKMFEELSELTNKLLSSTIQPETLKQALSHLGQYNDFVRSSISNDCKCSKCKSAGVCTCKCKNKTSITKAALTILNNEASLNLPLLSSQELLSEFKQQKVKIIEGSLIDQEKQGIIPNLLAKIGSYSIMNSSAKNPSSKSLNDDIVSKLNNIETAINQKSLDDAILNLQSLPNYGPQIASDFTEKLKRHLTVKYLVDAIDADLRS</sequence>
<dbReference type="GO" id="GO:0042407">
    <property type="term" value="P:cristae formation"/>
    <property type="evidence" value="ECO:0007669"/>
    <property type="project" value="TreeGrafter"/>
</dbReference>
<keyword evidence="8" id="KW-1133">Transmembrane helix</keyword>
<comment type="similarity">
    <text evidence="2">Belongs to the MICOS complex subunit Mic60 family.</text>
</comment>
<gene>
    <name evidence="16" type="ORF">AWRI3578_g928</name>
</gene>
<feature type="region of interest" description="Disordered" evidence="15">
    <location>
        <begin position="1"/>
        <end position="27"/>
    </location>
</feature>
<evidence type="ECO:0000256" key="6">
    <source>
        <dbReference type="ARBA" id="ARBA00022792"/>
    </source>
</evidence>
<evidence type="ECO:0000256" key="11">
    <source>
        <dbReference type="ARBA" id="ARBA00023136"/>
    </source>
</evidence>
<dbReference type="OrthoDB" id="3972477at2759"/>
<evidence type="ECO:0000256" key="5">
    <source>
        <dbReference type="ARBA" id="ARBA00022692"/>
    </source>
</evidence>
<keyword evidence="5" id="KW-0812">Transmembrane</keyword>
<evidence type="ECO:0000256" key="10">
    <source>
        <dbReference type="ARBA" id="ARBA00023128"/>
    </source>
</evidence>
<evidence type="ECO:0000256" key="15">
    <source>
        <dbReference type="SAM" id="MobiDB-lite"/>
    </source>
</evidence>
<protein>
    <recommendedName>
        <fullName evidence="4">MICOS complex subunit MIC60</fullName>
    </recommendedName>
    <alternativeName>
        <fullName evidence="3">MICOS complex subunit mic60</fullName>
    </alternativeName>
    <alternativeName>
        <fullName evidence="13">Mitofilin</fullName>
    </alternativeName>
</protein>
<evidence type="ECO:0000313" key="16">
    <source>
        <dbReference type="EMBL" id="OEJ90177.1"/>
    </source>
</evidence>
<evidence type="ECO:0000256" key="13">
    <source>
        <dbReference type="ARBA" id="ARBA00030333"/>
    </source>
</evidence>
<dbReference type="GO" id="GO:0061617">
    <property type="term" value="C:MICOS complex"/>
    <property type="evidence" value="ECO:0007669"/>
    <property type="project" value="TreeGrafter"/>
</dbReference>
<evidence type="ECO:0000256" key="8">
    <source>
        <dbReference type="ARBA" id="ARBA00022989"/>
    </source>
</evidence>
<evidence type="ECO:0000256" key="3">
    <source>
        <dbReference type="ARBA" id="ARBA00016049"/>
    </source>
</evidence>
<comment type="subcellular location">
    <subcellularLocation>
        <location evidence="1">Mitochondrion inner membrane</location>
        <topology evidence="1">Single-pass membrane protein</topology>
    </subcellularLocation>
</comment>
<dbReference type="PANTHER" id="PTHR15415">
    <property type="entry name" value="MITOFILIN"/>
    <property type="match status" value="1"/>
</dbReference>
<keyword evidence="17" id="KW-1185">Reference proteome</keyword>
<evidence type="ECO:0000256" key="14">
    <source>
        <dbReference type="SAM" id="Coils"/>
    </source>
</evidence>
<keyword evidence="7" id="KW-0809">Transit peptide</keyword>
<reference evidence="17" key="1">
    <citation type="journal article" date="2016" name="Genome Announc.">
        <title>Genome sequences of three species of Hanseniaspora isolated from spontaneous wine fermentations.</title>
        <authorList>
            <person name="Sternes P.R."/>
            <person name="Lee D."/>
            <person name="Kutyna D.R."/>
            <person name="Borneman A.R."/>
        </authorList>
    </citation>
    <scope>NUCLEOTIDE SEQUENCE [LARGE SCALE GENOMIC DNA]</scope>
    <source>
        <strain evidence="17">AWRI3578</strain>
    </source>
</reference>
<dbReference type="InterPro" id="IPR019133">
    <property type="entry name" value="MIC60"/>
</dbReference>
<evidence type="ECO:0000256" key="12">
    <source>
        <dbReference type="ARBA" id="ARBA00025571"/>
    </source>
</evidence>
<evidence type="ECO:0000313" key="17">
    <source>
        <dbReference type="Proteomes" id="UP000095605"/>
    </source>
</evidence>
<evidence type="ECO:0000256" key="4">
    <source>
        <dbReference type="ARBA" id="ARBA00018116"/>
    </source>
</evidence>
<evidence type="ECO:0000256" key="9">
    <source>
        <dbReference type="ARBA" id="ARBA00023054"/>
    </source>
</evidence>
<keyword evidence="11" id="KW-0472">Membrane</keyword>
<dbReference type="PANTHER" id="PTHR15415:SF7">
    <property type="entry name" value="MICOS COMPLEX SUBUNIT MIC60"/>
    <property type="match status" value="1"/>
</dbReference>
<dbReference type="Proteomes" id="UP000095605">
    <property type="component" value="Unassembled WGS sequence"/>
</dbReference>
<accession>A0A1E5RTE4</accession>
<feature type="coiled-coil region" evidence="14">
    <location>
        <begin position="196"/>
        <end position="223"/>
    </location>
</feature>